<accession>A0AAE0TR87</accession>
<dbReference type="EMBL" id="JAUTXT010000033">
    <property type="protein sequence ID" value="KAK3672356.1"/>
    <property type="molecule type" value="Genomic_DNA"/>
</dbReference>
<evidence type="ECO:0000313" key="2">
    <source>
        <dbReference type="Proteomes" id="UP001274830"/>
    </source>
</evidence>
<keyword evidence="2" id="KW-1185">Reference proteome</keyword>
<reference evidence="1" key="1">
    <citation type="submission" date="2023-07" db="EMBL/GenBank/DDBJ databases">
        <title>Black Yeasts Isolated from many extreme environments.</title>
        <authorList>
            <person name="Coleine C."/>
            <person name="Stajich J.E."/>
            <person name="Selbmann L."/>
        </authorList>
    </citation>
    <scope>NUCLEOTIDE SEQUENCE</scope>
    <source>
        <strain evidence="1">CCFEE 5485</strain>
    </source>
</reference>
<evidence type="ECO:0000313" key="1">
    <source>
        <dbReference type="EMBL" id="KAK3672356.1"/>
    </source>
</evidence>
<comment type="caution">
    <text evidence="1">The sequence shown here is derived from an EMBL/GenBank/DDBJ whole genome shotgun (WGS) entry which is preliminary data.</text>
</comment>
<dbReference type="AlphaFoldDB" id="A0AAE0TR87"/>
<sequence>MSSDNPTISSTELLAGVLAALQTMQRSQLAMHETQLETSRQISELVSVQKRSDERIANFVEALAKSHNMMPPRSPGIHGLSPLTAGKRLTDTFELLEHILMLLDPRDIMLHSQRVNRIFRATVTNSAVLQRRLFLRADYSSSGFQLNPFIRMPNLSHRLPVYYTYDSNSLTYIPNQRACQLFLTKSRLTEDKGSRHLDLSLASQANSVVTKFTMLKGGSWKRMYLTQPPCLIKVCVYYDNIPGKPGRSRGVGGRMILKECTFDGLLEALAEVPLTPLL</sequence>
<name>A0AAE0TR87_9PEZI</name>
<dbReference type="Proteomes" id="UP001274830">
    <property type="component" value="Unassembled WGS sequence"/>
</dbReference>
<dbReference type="InterPro" id="IPR036047">
    <property type="entry name" value="F-box-like_dom_sf"/>
</dbReference>
<proteinExistence type="predicted"/>
<dbReference type="SUPFAM" id="SSF81383">
    <property type="entry name" value="F-box domain"/>
    <property type="match status" value="1"/>
</dbReference>
<gene>
    <name evidence="1" type="ORF">LTR78_007663</name>
</gene>
<evidence type="ECO:0008006" key="3">
    <source>
        <dbReference type="Google" id="ProtNLM"/>
    </source>
</evidence>
<protein>
    <recommendedName>
        <fullName evidence="3">F-box domain-containing protein</fullName>
    </recommendedName>
</protein>
<organism evidence="1 2">
    <name type="scientific">Recurvomyces mirabilis</name>
    <dbReference type="NCBI Taxonomy" id="574656"/>
    <lineage>
        <taxon>Eukaryota</taxon>
        <taxon>Fungi</taxon>
        <taxon>Dikarya</taxon>
        <taxon>Ascomycota</taxon>
        <taxon>Pezizomycotina</taxon>
        <taxon>Dothideomycetes</taxon>
        <taxon>Dothideomycetidae</taxon>
        <taxon>Mycosphaerellales</taxon>
        <taxon>Teratosphaeriaceae</taxon>
        <taxon>Recurvomyces</taxon>
    </lineage>
</organism>